<dbReference type="RefSeq" id="WP_013683508.1">
    <property type="nucleotide sequence ID" value="NC_015320.1"/>
</dbReference>
<name>F2KRZ5_ARCVS</name>
<sequence length="62" mass="7613">MKEVRVRRDVAYMFRNRLILRRIHYVDKSKTTILVPENAYDECVRILKELEFVMAGRWRVKT</sequence>
<evidence type="ECO:0000313" key="1">
    <source>
        <dbReference type="EMBL" id="AEA46836.1"/>
    </source>
</evidence>
<dbReference type="EMBL" id="CP002588">
    <property type="protein sequence ID" value="AEA46836.1"/>
    <property type="molecule type" value="Genomic_DNA"/>
</dbReference>
<dbReference type="GeneID" id="10393924"/>
<protein>
    <submittedName>
        <fullName evidence="1">Uncharacterized protein</fullName>
    </submittedName>
</protein>
<evidence type="ECO:0000313" key="2">
    <source>
        <dbReference type="Proteomes" id="UP000008136"/>
    </source>
</evidence>
<reference evidence="1 2" key="1">
    <citation type="submission" date="2011-03" db="EMBL/GenBank/DDBJ databases">
        <title>The complete genome of Archaeoglobus veneficus SNP6.</title>
        <authorList>
            <consortium name="US DOE Joint Genome Institute (JGI-PGF)"/>
            <person name="Lucas S."/>
            <person name="Copeland A."/>
            <person name="Lapidus A."/>
            <person name="Bruce D."/>
            <person name="Goodwin L."/>
            <person name="Pitluck S."/>
            <person name="Kyrpides N."/>
            <person name="Mavromatis K."/>
            <person name="Pagani I."/>
            <person name="Ivanova N."/>
            <person name="Mikhailova N."/>
            <person name="Lu M."/>
            <person name="Detter J.C."/>
            <person name="Tapia R."/>
            <person name="Han C."/>
            <person name="Land M."/>
            <person name="Hauser L."/>
            <person name="Markowitz V."/>
            <person name="Cheng J.-F."/>
            <person name="Hugenholtz P."/>
            <person name="Woyke T."/>
            <person name="Wu D."/>
            <person name="Spring S."/>
            <person name="Brambilla E."/>
            <person name="Klenk H.-P."/>
            <person name="Eisen J.A."/>
        </authorList>
    </citation>
    <scope>NUCLEOTIDE SEQUENCE [LARGE SCALE GENOMIC DNA]</scope>
    <source>
        <strain>SNP6</strain>
    </source>
</reference>
<dbReference type="KEGG" id="ave:Arcve_0821"/>
<keyword evidence="2" id="KW-1185">Reference proteome</keyword>
<gene>
    <name evidence="1" type="ordered locus">Arcve_0821</name>
</gene>
<dbReference type="STRING" id="693661.Arcve_0821"/>
<dbReference type="Proteomes" id="UP000008136">
    <property type="component" value="Chromosome"/>
</dbReference>
<dbReference type="AlphaFoldDB" id="F2KRZ5"/>
<accession>F2KRZ5</accession>
<proteinExistence type="predicted"/>
<dbReference type="HOGENOM" id="CLU_2893026_0_0_2"/>
<organism evidence="1 2">
    <name type="scientific">Archaeoglobus veneficus (strain DSM 11195 / SNP6)</name>
    <dbReference type="NCBI Taxonomy" id="693661"/>
    <lineage>
        <taxon>Archaea</taxon>
        <taxon>Methanobacteriati</taxon>
        <taxon>Methanobacteriota</taxon>
        <taxon>Archaeoglobi</taxon>
        <taxon>Archaeoglobales</taxon>
        <taxon>Archaeoglobaceae</taxon>
        <taxon>Archaeoglobus</taxon>
    </lineage>
</organism>